<dbReference type="InterPro" id="IPR036366">
    <property type="entry name" value="PGBDSf"/>
</dbReference>
<sequence>MDATQTSDPTGVGPGTPGQASAFRRALDEQALPGEAKEGPLDLTVPLNFAEIRAALSSSGSNLKKPPAPEAAPVPTAGGARHGGRRRGGGHAAAPVHVGSKRLGRIGVFVALATALSMGTAAALVFSSGGQGNSVSLPTTNGNIPVATAPAAGGGQSPLGSPTPSAARASSASATPDAASASAAAFAAPTSASAAPDPSASATATGSPSASASSQGSASPSPTGSPFTTLQQGSTGTEVSQVQQLLVEIDLLMAQRDHRRTVFVDVEDYALADPSGSYGQATASAVAAFQQAAGVGADPGVCDQATFEALSAQASAQSSAQGGDY</sequence>
<evidence type="ECO:0000256" key="1">
    <source>
        <dbReference type="SAM" id="MobiDB-lite"/>
    </source>
</evidence>
<evidence type="ECO:0000259" key="3">
    <source>
        <dbReference type="Pfam" id="PF01471"/>
    </source>
</evidence>
<evidence type="ECO:0000313" key="4">
    <source>
        <dbReference type="EMBL" id="MBR7833924.1"/>
    </source>
</evidence>
<feature type="domain" description="Peptidoglycan binding-like" evidence="3">
    <location>
        <begin position="272"/>
        <end position="310"/>
    </location>
</feature>
<dbReference type="Proteomes" id="UP000675781">
    <property type="component" value="Unassembled WGS sequence"/>
</dbReference>
<reference evidence="4" key="1">
    <citation type="submission" date="2021-04" db="EMBL/GenBank/DDBJ databases">
        <title>Genome based classification of Actinospica acidithermotolerans sp. nov., an actinobacterium isolated from an Indonesian hot spring.</title>
        <authorList>
            <person name="Kusuma A.B."/>
            <person name="Putra K.E."/>
            <person name="Nafisah S."/>
            <person name="Loh J."/>
            <person name="Nouioui I."/>
            <person name="Goodfellow M."/>
        </authorList>
    </citation>
    <scope>NUCLEOTIDE SEQUENCE</scope>
    <source>
        <strain evidence="4">CSCA 57</strain>
    </source>
</reference>
<dbReference type="SUPFAM" id="SSF47090">
    <property type="entry name" value="PGBD-like"/>
    <property type="match status" value="1"/>
</dbReference>
<organism evidence="4 5">
    <name type="scientific">Actinospica durhamensis</name>
    <dbReference type="NCBI Taxonomy" id="1508375"/>
    <lineage>
        <taxon>Bacteria</taxon>
        <taxon>Bacillati</taxon>
        <taxon>Actinomycetota</taxon>
        <taxon>Actinomycetes</taxon>
        <taxon>Catenulisporales</taxon>
        <taxon>Actinospicaceae</taxon>
        <taxon>Actinospica</taxon>
    </lineage>
</organism>
<keyword evidence="2" id="KW-0812">Transmembrane</keyword>
<feature type="region of interest" description="Disordered" evidence="1">
    <location>
        <begin position="191"/>
        <end position="236"/>
    </location>
</feature>
<feature type="region of interest" description="Disordered" evidence="1">
    <location>
        <begin position="146"/>
        <end position="174"/>
    </location>
</feature>
<name>A0A941INF8_9ACTN</name>
<dbReference type="Pfam" id="PF01471">
    <property type="entry name" value="PG_binding_1"/>
    <property type="match status" value="1"/>
</dbReference>
<dbReference type="InterPro" id="IPR036365">
    <property type="entry name" value="PGBD-like_sf"/>
</dbReference>
<gene>
    <name evidence="4" type="ORF">KDL01_11640</name>
</gene>
<keyword evidence="2" id="KW-0472">Membrane</keyword>
<dbReference type="RefSeq" id="WP_212528443.1">
    <property type="nucleotide sequence ID" value="NZ_JAGSOG010000043.1"/>
</dbReference>
<evidence type="ECO:0000313" key="5">
    <source>
        <dbReference type="Proteomes" id="UP000675781"/>
    </source>
</evidence>
<dbReference type="AlphaFoldDB" id="A0A941INF8"/>
<feature type="compositionally biased region" description="Low complexity" evidence="1">
    <location>
        <begin position="191"/>
        <end position="229"/>
    </location>
</feature>
<dbReference type="EMBL" id="JAGSOG010000043">
    <property type="protein sequence ID" value="MBR7833924.1"/>
    <property type="molecule type" value="Genomic_DNA"/>
</dbReference>
<dbReference type="InterPro" id="IPR002477">
    <property type="entry name" value="Peptidoglycan-bd-like"/>
</dbReference>
<protein>
    <submittedName>
        <fullName evidence="4">Peptidoglycan-binding protein</fullName>
    </submittedName>
</protein>
<keyword evidence="2" id="KW-1133">Transmembrane helix</keyword>
<feature type="region of interest" description="Disordered" evidence="1">
    <location>
        <begin position="1"/>
        <end position="42"/>
    </location>
</feature>
<comment type="caution">
    <text evidence="4">The sequence shown here is derived from an EMBL/GenBank/DDBJ whole genome shotgun (WGS) entry which is preliminary data.</text>
</comment>
<accession>A0A941INF8</accession>
<keyword evidence="5" id="KW-1185">Reference proteome</keyword>
<evidence type="ECO:0000256" key="2">
    <source>
        <dbReference type="SAM" id="Phobius"/>
    </source>
</evidence>
<feature type="region of interest" description="Disordered" evidence="1">
    <location>
        <begin position="58"/>
        <end position="96"/>
    </location>
</feature>
<proteinExistence type="predicted"/>
<feature type="transmembrane region" description="Helical" evidence="2">
    <location>
        <begin position="106"/>
        <end position="126"/>
    </location>
</feature>
<dbReference type="Gene3D" id="1.10.101.10">
    <property type="entry name" value="PGBD-like superfamily/PGBD"/>
    <property type="match status" value="1"/>
</dbReference>
<feature type="compositionally biased region" description="Low complexity" evidence="1">
    <location>
        <begin position="160"/>
        <end position="174"/>
    </location>
</feature>